<dbReference type="InterPro" id="IPR027244">
    <property type="entry name" value="IML1"/>
</dbReference>
<name>A0AAW2YUI9_9EUKA</name>
<feature type="region of interest" description="Disordered" evidence="1">
    <location>
        <begin position="221"/>
        <end position="281"/>
    </location>
</feature>
<evidence type="ECO:0000313" key="2">
    <source>
        <dbReference type="EMBL" id="KAL0480739.1"/>
    </source>
</evidence>
<gene>
    <name evidence="2" type="ORF">AKO1_002611</name>
</gene>
<dbReference type="PANTHER" id="PTHR13179:SF8">
    <property type="entry name" value="GATOR COMPLEX PROTEIN DEPDC5"/>
    <property type="match status" value="1"/>
</dbReference>
<reference evidence="2 3" key="1">
    <citation type="submission" date="2024-03" db="EMBL/GenBank/DDBJ databases">
        <title>The Acrasis kona genome and developmental transcriptomes reveal deep origins of eukaryotic multicellular pathways.</title>
        <authorList>
            <person name="Sheikh S."/>
            <person name="Fu C.-J."/>
            <person name="Brown M.W."/>
            <person name="Baldauf S.L."/>
        </authorList>
    </citation>
    <scope>NUCLEOTIDE SEQUENCE [LARGE SCALE GENOMIC DNA]</scope>
    <source>
        <strain evidence="2 3">ATCC MYA-3509</strain>
    </source>
</reference>
<dbReference type="GO" id="GO:0010508">
    <property type="term" value="P:positive regulation of autophagy"/>
    <property type="evidence" value="ECO:0007669"/>
    <property type="project" value="TreeGrafter"/>
</dbReference>
<evidence type="ECO:0000256" key="1">
    <source>
        <dbReference type="SAM" id="MobiDB-lite"/>
    </source>
</evidence>
<accession>A0AAW2YUI9</accession>
<feature type="region of interest" description="Disordered" evidence="1">
    <location>
        <begin position="510"/>
        <end position="557"/>
    </location>
</feature>
<keyword evidence="3" id="KW-1185">Reference proteome</keyword>
<dbReference type="GO" id="GO:1990130">
    <property type="term" value="C:GATOR1 complex"/>
    <property type="evidence" value="ECO:0007669"/>
    <property type="project" value="TreeGrafter"/>
</dbReference>
<proteinExistence type="predicted"/>
<protein>
    <submittedName>
        <fullName evidence="2">MTOR complex interacting protein DEP</fullName>
    </submittedName>
</protein>
<feature type="compositionally biased region" description="Polar residues" evidence="1">
    <location>
        <begin position="221"/>
        <end position="233"/>
    </location>
</feature>
<dbReference type="Proteomes" id="UP001431209">
    <property type="component" value="Unassembled WGS sequence"/>
</dbReference>
<feature type="compositionally biased region" description="Low complexity" evidence="1">
    <location>
        <begin position="255"/>
        <end position="281"/>
    </location>
</feature>
<dbReference type="GO" id="GO:0005096">
    <property type="term" value="F:GTPase activator activity"/>
    <property type="evidence" value="ECO:0007669"/>
    <property type="project" value="InterPro"/>
</dbReference>
<comment type="caution">
    <text evidence="2">The sequence shown here is derived from an EMBL/GenBank/DDBJ whole genome shotgun (WGS) entry which is preliminary data.</text>
</comment>
<feature type="compositionally biased region" description="Basic and acidic residues" evidence="1">
    <location>
        <begin position="534"/>
        <end position="557"/>
    </location>
</feature>
<dbReference type="AlphaFoldDB" id="A0AAW2YUI9"/>
<sequence>MSDPIASPTKSCNDQIDYYLCSTNQYHKISTSGKNSIMVNTYHYVSSTESLQRNKSTSTSQQSFYYRYMLYNPTLSNFESRGMIQFKSSAEYLWNKLDYLICGEHQDLTFELHNRSLQFHLIPTDRRPDYFNLAGNSSAVNLGPNSPQQNSLASLLGVHNDDHNNHLKIDLESRLKGFKDLIDTMTRRNFKIPAGEEGIDIYTCPIDQLNDQEAYHQSALKATQDPNVNSNGPPRTRPRKKVTKLEHVRTGGNQASSSTTLTSSASANSLSSAMNNTSSVSNNAASNNIGAADDGRYEWMHMHHKRTYHPLECFVFTLRWIVCAGVHVDDYYLALQRRARQYGFALIQTPIDLKYFIKPTRQVRRNAYFQQQNQQTEEKRLQEMGTLISERSFKDGSKFNDDLNPFRSFVCIRLHTAEAVEQVKNKMIEHPFFFLPEYVPVKYCKRFVHESGCIVLQFYPNHTLVWVDNPFHSDLKLLSMVRPAELLSKLQRLCEPYQITPEAIQTMDGAGGASAGLSSSKTEQQSASYNGLSEMREEKDERMQNNELTRMMDDMAQ</sequence>
<organism evidence="2 3">
    <name type="scientific">Acrasis kona</name>
    <dbReference type="NCBI Taxonomy" id="1008807"/>
    <lineage>
        <taxon>Eukaryota</taxon>
        <taxon>Discoba</taxon>
        <taxon>Heterolobosea</taxon>
        <taxon>Tetramitia</taxon>
        <taxon>Eutetramitia</taxon>
        <taxon>Acrasidae</taxon>
        <taxon>Acrasis</taxon>
    </lineage>
</organism>
<dbReference type="GO" id="GO:1904262">
    <property type="term" value="P:negative regulation of TORC1 signaling"/>
    <property type="evidence" value="ECO:0007669"/>
    <property type="project" value="TreeGrafter"/>
</dbReference>
<dbReference type="PANTHER" id="PTHR13179">
    <property type="entry name" value="DEP DOMAIN CONTAINING PROTEIN 5"/>
    <property type="match status" value="1"/>
</dbReference>
<feature type="compositionally biased region" description="Polar residues" evidence="1">
    <location>
        <begin position="521"/>
        <end position="531"/>
    </location>
</feature>
<evidence type="ECO:0000313" key="3">
    <source>
        <dbReference type="Proteomes" id="UP001431209"/>
    </source>
</evidence>
<dbReference type="EMBL" id="JAOPGA020000684">
    <property type="protein sequence ID" value="KAL0480739.1"/>
    <property type="molecule type" value="Genomic_DNA"/>
</dbReference>